<dbReference type="GO" id="GO:0003847">
    <property type="term" value="F:1-alkyl-2-acetylglycerophosphocholine esterase activity"/>
    <property type="evidence" value="ECO:0007669"/>
    <property type="project" value="UniProtKB-EC"/>
</dbReference>
<dbReference type="OrthoDB" id="2363873at2759"/>
<dbReference type="VEuPathDB" id="FungiDB:Malapachy_3853"/>
<evidence type="ECO:0000256" key="5">
    <source>
        <dbReference type="ARBA" id="ARBA00047591"/>
    </source>
</evidence>
<accession>A0A0M8MTM9</accession>
<dbReference type="GeneID" id="28730188"/>
<dbReference type="InterPro" id="IPR029058">
    <property type="entry name" value="AB_hydrolase_fold"/>
</dbReference>
<comment type="catalytic activity">
    <reaction evidence="6">
        <text>a monoacylglycerol + H2O = glycerol + a fatty acid + H(+)</text>
        <dbReference type="Rhea" id="RHEA:15245"/>
        <dbReference type="ChEBI" id="CHEBI:15377"/>
        <dbReference type="ChEBI" id="CHEBI:15378"/>
        <dbReference type="ChEBI" id="CHEBI:17408"/>
        <dbReference type="ChEBI" id="CHEBI:17754"/>
        <dbReference type="ChEBI" id="CHEBI:28868"/>
    </reaction>
</comment>
<dbReference type="EMBL" id="LGAV01000004">
    <property type="protein sequence ID" value="KOS14114.1"/>
    <property type="molecule type" value="Genomic_DNA"/>
</dbReference>
<sequence>MQLPKPTGPYDVGIVDVEVPVREPRDFLPDFLSRSELNKLSKNGTKLSDKKAKKVYRQFDASVDRSQEDFNEAIAEDEFLKEHGYRLRSSTLHFRTVLFSLYYPGASLSPDKLKKYKQAKWLGYPLKKTTKAAWAYLGEYGWYARAFFPVLFTFMKAHLAGRVGLPLGDPSKQPALPGTDLDGITENSLSKQTFPVIVFCHGLAGNRLAYSEFCTELASYGFIVAAIEHRDGSGLGTFVWSGVESIMRSSKVDQDDLNARLRKNMKFGGNESVHSLALQDGDTREVLRDESLFQDFSKVAYLPFERLGLQPFFAEQGEKEITLRQAQLKMRGEEIKEVMYVLGRINDGDSEWLARVRTRSMGSSLAGRKTFKRMREQGLVPRCREFFANWKGKMDLTTHSLIGHSFGGATIFEFLRTDQNIFPYGIILDPWMEPVLDPRDNPDVRKKLKRPVYVINSEGFTMWPEQYVKLRRILVDAMSANPEHRGWLMTLTGTNHGDFSDLPYLLPRIFGSAIPGTESVRSFAIISMAQIKAWRQRYALDKNAFHLMVSEGPDAPDMAPTSLWGGGARILADKEAPVTDEMMNFFYQVRVLSKKFHHKPHKPLFWELRGWKQHAQNDPSTRAGRKHLREQERVLHRHRRASSVVHEHISNVLDTDNASNKSGAEFIDEKNGQTPRFIDPRQGGKEVWDGQIIDTDAQNVYQTWADNISIKDTRRRPLSLFTVFMWILGVRQGLAAPGHLLVHEF</sequence>
<reference evidence="7 8" key="1">
    <citation type="submission" date="2015-07" db="EMBL/GenBank/DDBJ databases">
        <title>Draft Genome Sequence of Malassezia furfur CBS1878 and Malassezia pachydermatis CBS1879.</title>
        <authorList>
            <person name="Triana S."/>
            <person name="Ohm R."/>
            <person name="Gonzalez A."/>
            <person name="DeCock H."/>
            <person name="Restrepo S."/>
            <person name="Celis A."/>
        </authorList>
    </citation>
    <scope>NUCLEOTIDE SEQUENCE [LARGE SCALE GENOMIC DNA]</scope>
    <source>
        <strain evidence="7 8">CBS 1879</strain>
    </source>
</reference>
<dbReference type="STRING" id="77020.A0A0M8MTM9"/>
<evidence type="ECO:0000256" key="4">
    <source>
        <dbReference type="ARBA" id="ARBA00023098"/>
    </source>
</evidence>
<dbReference type="Pfam" id="PF03403">
    <property type="entry name" value="PAF-AH_p_II"/>
    <property type="match status" value="2"/>
</dbReference>
<dbReference type="Gene3D" id="3.40.50.1820">
    <property type="entry name" value="alpha/beta hydrolase"/>
    <property type="match status" value="1"/>
</dbReference>
<dbReference type="RefSeq" id="XP_017991746.1">
    <property type="nucleotide sequence ID" value="XM_018138312.1"/>
</dbReference>
<dbReference type="PANTHER" id="PTHR10272:SF0">
    <property type="entry name" value="PLATELET-ACTIVATING FACTOR ACETYLHYDROLASE"/>
    <property type="match status" value="1"/>
</dbReference>
<evidence type="ECO:0000256" key="2">
    <source>
        <dbReference type="ARBA" id="ARBA00022801"/>
    </source>
</evidence>
<evidence type="ECO:0000256" key="1">
    <source>
        <dbReference type="ARBA" id="ARBA00013201"/>
    </source>
</evidence>
<dbReference type="PANTHER" id="PTHR10272">
    <property type="entry name" value="PLATELET-ACTIVATING FACTOR ACETYLHYDROLASE"/>
    <property type="match status" value="1"/>
</dbReference>
<evidence type="ECO:0000313" key="8">
    <source>
        <dbReference type="Proteomes" id="UP000037751"/>
    </source>
</evidence>
<evidence type="ECO:0000256" key="3">
    <source>
        <dbReference type="ARBA" id="ARBA00022963"/>
    </source>
</evidence>
<dbReference type="SUPFAM" id="SSF53474">
    <property type="entry name" value="alpha/beta-Hydrolases"/>
    <property type="match status" value="1"/>
</dbReference>
<keyword evidence="2 7" id="KW-0378">Hydrolase</keyword>
<keyword evidence="4" id="KW-0443">Lipid metabolism</keyword>
<comment type="caution">
    <text evidence="7">The sequence shown here is derived from an EMBL/GenBank/DDBJ whole genome shotgun (WGS) entry which is preliminary data.</text>
</comment>
<keyword evidence="8" id="KW-1185">Reference proteome</keyword>
<organism evidence="7 8">
    <name type="scientific">Malassezia pachydermatis</name>
    <dbReference type="NCBI Taxonomy" id="77020"/>
    <lineage>
        <taxon>Eukaryota</taxon>
        <taxon>Fungi</taxon>
        <taxon>Dikarya</taxon>
        <taxon>Basidiomycota</taxon>
        <taxon>Ustilaginomycotina</taxon>
        <taxon>Malasseziomycetes</taxon>
        <taxon>Malasseziales</taxon>
        <taxon>Malasseziaceae</taxon>
        <taxon>Malassezia</taxon>
    </lineage>
</organism>
<gene>
    <name evidence="7" type="ORF">Malapachy_3853</name>
</gene>
<dbReference type="EC" id="3.1.1.47" evidence="1"/>
<name>A0A0M8MTM9_9BASI</name>
<dbReference type="AlphaFoldDB" id="A0A0M8MTM9"/>
<comment type="catalytic activity">
    <reaction evidence="5">
        <text>a diacylglycerol + H2O = a monoacylglycerol + a fatty acid + H(+)</text>
        <dbReference type="Rhea" id="RHEA:32731"/>
        <dbReference type="ChEBI" id="CHEBI:15377"/>
        <dbReference type="ChEBI" id="CHEBI:15378"/>
        <dbReference type="ChEBI" id="CHEBI:17408"/>
        <dbReference type="ChEBI" id="CHEBI:18035"/>
        <dbReference type="ChEBI" id="CHEBI:28868"/>
    </reaction>
</comment>
<proteinExistence type="predicted"/>
<dbReference type="GO" id="GO:0016042">
    <property type="term" value="P:lipid catabolic process"/>
    <property type="evidence" value="ECO:0007669"/>
    <property type="project" value="UniProtKB-KW"/>
</dbReference>
<evidence type="ECO:0000313" key="7">
    <source>
        <dbReference type="EMBL" id="KOS14114.1"/>
    </source>
</evidence>
<dbReference type="Proteomes" id="UP000037751">
    <property type="component" value="Unassembled WGS sequence"/>
</dbReference>
<protein>
    <recommendedName>
        <fullName evidence="1">1-alkyl-2-acetylglycerophosphocholine esterase</fullName>
        <ecNumber evidence="1">3.1.1.47</ecNumber>
    </recommendedName>
</protein>
<evidence type="ECO:0000256" key="6">
    <source>
        <dbReference type="ARBA" id="ARBA00048461"/>
    </source>
</evidence>
<keyword evidence="3" id="KW-0442">Lipid degradation</keyword>